<dbReference type="PANTHER" id="PTHR23404">
    <property type="entry name" value="MOLYBDOPTERIN SYNTHASE RELATED"/>
    <property type="match status" value="1"/>
</dbReference>
<accession>A0A1F5YC52</accession>
<evidence type="ECO:0000313" key="1">
    <source>
        <dbReference type="EMBL" id="OGF97768.1"/>
    </source>
</evidence>
<dbReference type="InterPro" id="IPR036563">
    <property type="entry name" value="MoaE_sf"/>
</dbReference>
<dbReference type="EMBL" id="MFIW01000055">
    <property type="protein sequence ID" value="OGF97768.1"/>
    <property type="molecule type" value="Genomic_DNA"/>
</dbReference>
<protein>
    <recommendedName>
        <fullName evidence="3">Molybdenum cofactor biosynthesis protein MoaE</fullName>
    </recommendedName>
</protein>
<evidence type="ECO:0000313" key="2">
    <source>
        <dbReference type="Proteomes" id="UP000179034"/>
    </source>
</evidence>
<dbReference type="Gene3D" id="3.90.1170.40">
    <property type="entry name" value="Molybdopterin biosynthesis MoaE subunit"/>
    <property type="match status" value="1"/>
</dbReference>
<dbReference type="SUPFAM" id="SSF54690">
    <property type="entry name" value="Molybdopterin synthase subunit MoaE"/>
    <property type="match status" value="1"/>
</dbReference>
<proteinExistence type="predicted"/>
<gene>
    <name evidence="1" type="ORF">A2Z06_00310</name>
</gene>
<reference evidence="1 2" key="1">
    <citation type="journal article" date="2016" name="Nat. Commun.">
        <title>Thousands of microbial genomes shed light on interconnected biogeochemical processes in an aquifer system.</title>
        <authorList>
            <person name="Anantharaman K."/>
            <person name="Brown C.T."/>
            <person name="Hug L.A."/>
            <person name="Sharon I."/>
            <person name="Castelle C.J."/>
            <person name="Probst A.J."/>
            <person name="Thomas B.C."/>
            <person name="Singh A."/>
            <person name="Wilkins M.J."/>
            <person name="Karaoz U."/>
            <person name="Brodie E.L."/>
            <person name="Williams K.H."/>
            <person name="Hubbard S.S."/>
            <person name="Banfield J.F."/>
        </authorList>
    </citation>
    <scope>NUCLEOTIDE SEQUENCE [LARGE SCALE GENOMIC DNA]</scope>
</reference>
<dbReference type="CDD" id="cd00756">
    <property type="entry name" value="MoaE"/>
    <property type="match status" value="1"/>
</dbReference>
<sequence length="131" mass="14713">MSLIEEEIEPASILEAVRRPSCGATVLFLGTVRSPSDGREVSGLRYETYREMALGKLEEIVKEAESRWELGEVAVVHRLGVLGAGEISLLIAVSSPHRSPAYEASRYLLEEIKKRVPIWKKEYGEGEEKWI</sequence>
<dbReference type="GO" id="GO:0006777">
    <property type="term" value="P:Mo-molybdopterin cofactor biosynthetic process"/>
    <property type="evidence" value="ECO:0007669"/>
    <property type="project" value="InterPro"/>
</dbReference>
<dbReference type="AlphaFoldDB" id="A0A1F5YC52"/>
<dbReference type="Proteomes" id="UP000179034">
    <property type="component" value="Unassembled WGS sequence"/>
</dbReference>
<evidence type="ECO:0008006" key="3">
    <source>
        <dbReference type="Google" id="ProtNLM"/>
    </source>
</evidence>
<dbReference type="Pfam" id="PF02391">
    <property type="entry name" value="MoaE"/>
    <property type="match status" value="1"/>
</dbReference>
<dbReference type="InterPro" id="IPR003448">
    <property type="entry name" value="Mopterin_biosynth_MoaE"/>
</dbReference>
<organism evidence="1 2">
    <name type="scientific">Candidatus Glassbacteria bacterium RBG_16_58_8</name>
    <dbReference type="NCBI Taxonomy" id="1817866"/>
    <lineage>
        <taxon>Bacteria</taxon>
        <taxon>Candidatus Glassiibacteriota</taxon>
    </lineage>
</organism>
<comment type="caution">
    <text evidence="1">The sequence shown here is derived from an EMBL/GenBank/DDBJ whole genome shotgun (WGS) entry which is preliminary data.</text>
</comment>
<name>A0A1F5YC52_9BACT</name>